<dbReference type="RefSeq" id="WP_104550945.1">
    <property type="nucleotide sequence ID" value="NZ_CP168173.1"/>
</dbReference>
<keyword evidence="3" id="KW-0238">DNA-binding</keyword>
<evidence type="ECO:0000256" key="1">
    <source>
        <dbReference type="SAM" id="MobiDB-lite"/>
    </source>
</evidence>
<proteinExistence type="predicted"/>
<protein>
    <submittedName>
        <fullName evidence="3">Arm DNA-binding domain-containing protein</fullName>
    </submittedName>
</protein>
<organism evidence="3 4">
    <name type="scientific">Xanthomonas hortorum pv. hederae</name>
    <dbReference type="NCBI Taxonomy" id="453603"/>
    <lineage>
        <taxon>Bacteria</taxon>
        <taxon>Pseudomonadati</taxon>
        <taxon>Pseudomonadota</taxon>
        <taxon>Gammaproteobacteria</taxon>
        <taxon>Lysobacterales</taxon>
        <taxon>Lysobacteraceae</taxon>
        <taxon>Xanthomonas</taxon>
    </lineage>
</organism>
<dbReference type="AlphaFoldDB" id="A0A9X4BVD5"/>
<dbReference type="EMBL" id="JANWTP010000112">
    <property type="protein sequence ID" value="MDC8640323.1"/>
    <property type="molecule type" value="Genomic_DNA"/>
</dbReference>
<feature type="region of interest" description="Disordered" evidence="1">
    <location>
        <begin position="121"/>
        <end position="151"/>
    </location>
</feature>
<reference evidence="3" key="2">
    <citation type="submission" date="2022-08" db="EMBL/GenBank/DDBJ databases">
        <authorList>
            <person name="Iruegas-Bocardo F."/>
            <person name="Weisberg A.J."/>
            <person name="Riutta E.R."/>
            <person name="Kilday K."/>
            <person name="Bonkowski J.C."/>
            <person name="Creswell T."/>
            <person name="Daughtrey M.L."/>
            <person name="Rane K."/>
            <person name="Grunwald N.J."/>
            <person name="Chang J.H."/>
            <person name="Putnam M.L."/>
        </authorList>
    </citation>
    <scope>NUCLEOTIDE SEQUENCE</scope>
    <source>
        <strain evidence="3">22-338</strain>
    </source>
</reference>
<name>A0A9X4BVD5_9XANT</name>
<dbReference type="Proteomes" id="UP001140230">
    <property type="component" value="Unassembled WGS sequence"/>
</dbReference>
<sequence length="151" mass="16732">MPRISREPLTRKSVDAAKPTGRLYRLRDATLPGLVLRVMPSGAKSWAILWGCGQERIIGDHPVTTLEGARERARRLLSEVADHGAPLAVIESRRPPSAKPATLREFVDSANRQWVRHELKRGDAAADRIPPCLPASPTRHPTPNGGFRRNQ</sequence>
<evidence type="ECO:0000259" key="2">
    <source>
        <dbReference type="Pfam" id="PF13356"/>
    </source>
</evidence>
<evidence type="ECO:0000313" key="3">
    <source>
        <dbReference type="EMBL" id="MDC8640323.1"/>
    </source>
</evidence>
<gene>
    <name evidence="3" type="ORF">NY667_21575</name>
</gene>
<dbReference type="InterPro" id="IPR025166">
    <property type="entry name" value="Integrase_DNA_bind_dom"/>
</dbReference>
<feature type="domain" description="Integrase DNA-binding" evidence="2">
    <location>
        <begin position="9"/>
        <end position="86"/>
    </location>
</feature>
<evidence type="ECO:0000313" key="4">
    <source>
        <dbReference type="Proteomes" id="UP001140230"/>
    </source>
</evidence>
<dbReference type="InterPro" id="IPR038488">
    <property type="entry name" value="Integrase_DNA-bd_sf"/>
</dbReference>
<comment type="caution">
    <text evidence="3">The sequence shown here is derived from an EMBL/GenBank/DDBJ whole genome shotgun (WGS) entry which is preliminary data.</text>
</comment>
<accession>A0A9X4BVD5</accession>
<reference evidence="3" key="1">
    <citation type="journal article" date="2022" name="Phytopathology">
        <title>Whole genome sequencing-based tracing of a 2022 introduction and outbreak of Xanthomonas hortorum pv. pelargonii.</title>
        <authorList>
            <person name="Iruegas Bocardo F."/>
            <person name="Weisberg A.J."/>
            <person name="Riutta E.R."/>
            <person name="Kilday K.B."/>
            <person name="Bonkowski J.C."/>
            <person name="Creswell T.C."/>
            <person name="Daughtrey M."/>
            <person name="Rane K.K."/>
            <person name="Grunwald N.J."/>
            <person name="Chang J.H."/>
            <person name="Putnam M."/>
        </authorList>
    </citation>
    <scope>NUCLEOTIDE SEQUENCE</scope>
    <source>
        <strain evidence="3">22-338</strain>
    </source>
</reference>
<dbReference type="Gene3D" id="3.30.160.390">
    <property type="entry name" value="Integrase, DNA-binding domain"/>
    <property type="match status" value="1"/>
</dbReference>
<dbReference type="GO" id="GO:0003677">
    <property type="term" value="F:DNA binding"/>
    <property type="evidence" value="ECO:0007669"/>
    <property type="project" value="UniProtKB-KW"/>
</dbReference>
<dbReference type="Pfam" id="PF13356">
    <property type="entry name" value="Arm-DNA-bind_3"/>
    <property type="match status" value="1"/>
</dbReference>